<organism evidence="3 4">
    <name type="scientific">Antrodiella citrinella</name>
    <dbReference type="NCBI Taxonomy" id="2447956"/>
    <lineage>
        <taxon>Eukaryota</taxon>
        <taxon>Fungi</taxon>
        <taxon>Dikarya</taxon>
        <taxon>Basidiomycota</taxon>
        <taxon>Agaricomycotina</taxon>
        <taxon>Agaricomycetes</taxon>
        <taxon>Polyporales</taxon>
        <taxon>Steccherinaceae</taxon>
        <taxon>Antrodiella</taxon>
    </lineage>
</organism>
<name>A0A4S4N405_9APHY</name>
<evidence type="ECO:0000256" key="1">
    <source>
        <dbReference type="SAM" id="Coils"/>
    </source>
</evidence>
<evidence type="ECO:0000256" key="2">
    <source>
        <dbReference type="SAM" id="MobiDB-lite"/>
    </source>
</evidence>
<evidence type="ECO:0000313" key="4">
    <source>
        <dbReference type="Proteomes" id="UP000308730"/>
    </source>
</evidence>
<feature type="region of interest" description="Disordered" evidence="2">
    <location>
        <begin position="190"/>
        <end position="260"/>
    </location>
</feature>
<proteinExistence type="predicted"/>
<sequence>MASGSSSVLHAFEAEQRGEYPFPVVDTVEPPSSPSDSLPSTTHKSHRSDGTSSHHRRRYDRERDEDFTSASARLLARLASRDDRDIKHVRTLLVLTTERLDSETRRADQAEQRVIDTLHRLRAAHEATTASRAETARANETLQLYKLQLDYAQREIHRAQDILNQVENERAEAAAEAARARSTARRLREDNVITKAREQGRREGYQEGLSVGRSMMTAEGRVSPRAMNRRLPPRPTIDDEDEDVDDSPVRARSPARRTSSVFRISPLKALMLPGHNSLRMPIHEAPPSPSHPPYDMLPDNYIPLANDSRDIIMPPPHELSRPVTPTTPIPSLPETILPVAPSQETLVQAQSVRSRDFAYYNVAPVQDVDENIGV</sequence>
<dbReference type="Proteomes" id="UP000308730">
    <property type="component" value="Unassembled WGS sequence"/>
</dbReference>
<dbReference type="EMBL" id="SGPM01000014">
    <property type="protein sequence ID" value="THH32827.1"/>
    <property type="molecule type" value="Genomic_DNA"/>
</dbReference>
<protein>
    <submittedName>
        <fullName evidence="3">Uncharacterized protein</fullName>
    </submittedName>
</protein>
<dbReference type="AlphaFoldDB" id="A0A4S4N405"/>
<feature type="region of interest" description="Disordered" evidence="2">
    <location>
        <begin position="1"/>
        <end position="66"/>
    </location>
</feature>
<evidence type="ECO:0000313" key="3">
    <source>
        <dbReference type="EMBL" id="THH32827.1"/>
    </source>
</evidence>
<gene>
    <name evidence="3" type="ORF">EUX98_g1318</name>
</gene>
<feature type="coiled-coil region" evidence="1">
    <location>
        <begin position="149"/>
        <end position="190"/>
    </location>
</feature>
<dbReference type="OrthoDB" id="3268221at2759"/>
<keyword evidence="1" id="KW-0175">Coiled coil</keyword>
<comment type="caution">
    <text evidence="3">The sequence shown here is derived from an EMBL/GenBank/DDBJ whole genome shotgun (WGS) entry which is preliminary data.</text>
</comment>
<reference evidence="3 4" key="1">
    <citation type="submission" date="2019-02" db="EMBL/GenBank/DDBJ databases">
        <title>Genome sequencing of the rare red list fungi Antrodiella citrinella (Flaviporus citrinellus).</title>
        <authorList>
            <person name="Buettner E."/>
            <person name="Kellner H."/>
        </authorList>
    </citation>
    <scope>NUCLEOTIDE SEQUENCE [LARGE SCALE GENOMIC DNA]</scope>
    <source>
        <strain evidence="3 4">DSM 108506</strain>
    </source>
</reference>
<keyword evidence="4" id="KW-1185">Reference proteome</keyword>
<accession>A0A4S4N405</accession>
<feature type="compositionally biased region" description="Basic and acidic residues" evidence="2">
    <location>
        <begin position="190"/>
        <end position="205"/>
    </location>
</feature>